<reference evidence="3" key="1">
    <citation type="submission" date="2018-02" db="EMBL/GenBank/DDBJ databases">
        <authorList>
            <person name="William T."/>
            <person name="Decaras A."/>
            <person name="Khila A."/>
        </authorList>
    </citation>
    <scope>NUCLEOTIDE SEQUENCE</scope>
</reference>
<dbReference type="InterPro" id="IPR013083">
    <property type="entry name" value="Znf_RING/FYVE/PHD"/>
</dbReference>
<dbReference type="GO" id="GO:0008270">
    <property type="term" value="F:zinc ion binding"/>
    <property type="evidence" value="ECO:0007669"/>
    <property type="project" value="UniProtKB-UniRule"/>
</dbReference>
<name>A0A3G6IGR8_GERBU</name>
<dbReference type="Gene3D" id="3.30.40.10">
    <property type="entry name" value="Zinc/RING finger domain, C3HC4 (zinc finger)"/>
    <property type="match status" value="1"/>
</dbReference>
<dbReference type="GO" id="GO:0005737">
    <property type="term" value="C:cytoplasm"/>
    <property type="evidence" value="ECO:0007669"/>
    <property type="project" value="TreeGrafter"/>
</dbReference>
<organism evidence="3">
    <name type="scientific">Gerris buenoi</name>
    <name type="common">Blue-winged water strider</name>
    <dbReference type="NCBI Taxonomy" id="56086"/>
    <lineage>
        <taxon>Eukaryota</taxon>
        <taxon>Metazoa</taxon>
        <taxon>Ecdysozoa</taxon>
        <taxon>Arthropoda</taxon>
        <taxon>Hexapoda</taxon>
        <taxon>Insecta</taxon>
        <taxon>Pterygota</taxon>
        <taxon>Neoptera</taxon>
        <taxon>Paraneoptera</taxon>
        <taxon>Hemiptera</taxon>
        <taxon>Heteroptera</taxon>
        <taxon>Gerromorpha</taxon>
        <taxon>Gerroidea</taxon>
        <taxon>Gerridae</taxon>
        <taxon>Gerrinae</taxon>
        <taxon>Gerris</taxon>
    </lineage>
</organism>
<comment type="pathway">
    <text evidence="1">Protein modification; protein ubiquitination.</text>
</comment>
<dbReference type="Pfam" id="PF18995">
    <property type="entry name" value="PRT6_C"/>
    <property type="match status" value="1"/>
</dbReference>
<keyword evidence="1" id="KW-0479">Metal-binding</keyword>
<keyword evidence="1" id="KW-0863">Zinc-finger</keyword>
<dbReference type="EC" id="2.3.2.27" evidence="1"/>
<reference evidence="3" key="2">
    <citation type="submission" date="2018-11" db="EMBL/GenBank/DDBJ databases">
        <title>Millepattes micropeptides are an ancient developmental switch required for embryonic patterning.</title>
        <authorList>
            <person name="Toubiana W."/>
            <person name="Decaras A."/>
            <person name="Khila A."/>
            <person name="Ray S."/>
            <person name="Rosenberg M.I."/>
            <person name="Chanut-Delalande H."/>
            <person name="Schwertner B."/>
            <person name="Auman T."/>
            <person name="Schnellhammer I."/>
            <person name="Teuscher M."/>
            <person name="Klingler M."/>
            <person name="Payre F."/>
        </authorList>
    </citation>
    <scope>NUCLEOTIDE SEQUENCE</scope>
</reference>
<dbReference type="InterPro" id="IPR039164">
    <property type="entry name" value="UBR1-like"/>
</dbReference>
<dbReference type="GO" id="GO:0071596">
    <property type="term" value="P:ubiquitin-dependent protein catabolic process via the N-end rule pathway"/>
    <property type="evidence" value="ECO:0007669"/>
    <property type="project" value="UniProtKB-UniRule"/>
</dbReference>
<dbReference type="GO" id="GO:0061630">
    <property type="term" value="F:ubiquitin protein ligase activity"/>
    <property type="evidence" value="ECO:0007669"/>
    <property type="project" value="UniProtKB-UniRule"/>
</dbReference>
<dbReference type="SUPFAM" id="SSF57850">
    <property type="entry name" value="RING/U-box"/>
    <property type="match status" value="1"/>
</dbReference>
<dbReference type="UniPathway" id="UPA00143"/>
<sequence>MMSVNVGWEGGVHVQTCGHHLHLDCLKSYLSSLRSQQRLAADRGEYACPLCRQLANSVLPLLPPPISSLGLTPPPNATDPELLAGVNTMLRTALPPPTQNVTSLMEAMSKSVEDMTNVTYAKYRQKIGGSRQQGNTNQLVFIMSIARTNLEIEVAQRGGTLITPLHPSVTQDMPSSSTSGLQPTNILVPKRSAISALLRVLGVQAKLNLNPLWDVCCSGLFSQDFSSSSVANNVPLLLVDPSTLLTQLILLLPLNLDIAYFTRVVKILYNLLYFQVVVQLSYKLTPAERIQCTSQDGETELLEQAFAFVIRTLEGTGVYCEVEEVSSNCTCSSSSNSGCLKQAEAQLRTLCLPFLRIAALLRHHLYSLPLPEIDDPEQEFLRLIYYLELVREGMSIHRFNGGSSVTFPWRPTVEPWLRQLGDFISRSQMSSRSLIQEHHILWNQPRLLSLPDLYDKIFQYYHRRQCTQCHSIPRETSICLLCGTLVCLKESCCKQLSICEAVQHSIDCGAGTAMYLVVTSSYIIVIRGKRACLWGSVYLDSFGEEDRELKRGKPLYLSASRYELLQQQWLAHRFDHMNKKWVWHRDAL</sequence>
<comment type="catalytic activity">
    <reaction evidence="1">
        <text>S-ubiquitinyl-[E2 ubiquitin-conjugating enzyme]-L-cysteine + [acceptor protein]-L-lysine = [E2 ubiquitin-conjugating enzyme]-L-cysteine + N(6)-ubiquitinyl-[acceptor protein]-L-lysine.</text>
        <dbReference type="EC" id="2.3.2.27"/>
    </reaction>
</comment>
<comment type="similarity">
    <text evidence="1">Belongs to the E3 ubiquitin-protein ligase UBR1-like family.</text>
</comment>
<keyword evidence="1" id="KW-0862">Zinc</keyword>
<proteinExistence type="evidence at transcript level"/>
<dbReference type="PANTHER" id="PTHR21497">
    <property type="entry name" value="UBIQUITIN LIGASE E3 ALPHA-RELATED"/>
    <property type="match status" value="1"/>
</dbReference>
<dbReference type="GO" id="GO:0016567">
    <property type="term" value="P:protein ubiquitination"/>
    <property type="evidence" value="ECO:0007669"/>
    <property type="project" value="UniProtKB-UniRule"/>
</dbReference>
<accession>A0A3G6IGR8</accession>
<dbReference type="PANTHER" id="PTHR21497:SF39">
    <property type="entry name" value="E3 UBIQUITIN-PROTEIN LIGASE UBR3"/>
    <property type="match status" value="1"/>
</dbReference>
<feature type="domain" description="E3 ubiquitin-protein ligase UBR-like C-terminal" evidence="2">
    <location>
        <begin position="118"/>
        <end position="570"/>
    </location>
</feature>
<keyword evidence="1" id="KW-0808">Transferase</keyword>
<evidence type="ECO:0000256" key="1">
    <source>
        <dbReference type="RuleBase" id="RU366018"/>
    </source>
</evidence>
<dbReference type="EMBL" id="MH011418">
    <property type="protein sequence ID" value="AZA04497.1"/>
    <property type="molecule type" value="mRNA"/>
</dbReference>
<evidence type="ECO:0000259" key="2">
    <source>
        <dbReference type="Pfam" id="PF18995"/>
    </source>
</evidence>
<dbReference type="InterPro" id="IPR044046">
    <property type="entry name" value="E3_ligase_UBR-like_C"/>
</dbReference>
<evidence type="ECO:0000313" key="3">
    <source>
        <dbReference type="EMBL" id="AZA04497.1"/>
    </source>
</evidence>
<keyword evidence="1" id="KW-0833">Ubl conjugation pathway</keyword>
<comment type="function">
    <text evidence="1">Ubiquitin ligase protein which is a component of the N-end rule pathway. Recognizes and binds to proteins bearing specific N-terminal residues that are destabilizing according to the N-end rule, leading to their ubiquitination and subsequent degradation.</text>
</comment>
<dbReference type="AlphaFoldDB" id="A0A3G6IGR8"/>
<dbReference type="GO" id="GO:0000151">
    <property type="term" value="C:ubiquitin ligase complex"/>
    <property type="evidence" value="ECO:0007669"/>
    <property type="project" value="TreeGrafter"/>
</dbReference>
<protein>
    <recommendedName>
        <fullName evidence="1">E3 ubiquitin-protein ligase</fullName>
        <ecNumber evidence="1">2.3.2.27</ecNumber>
    </recommendedName>
</protein>